<organism evidence="1 2">
    <name type="scientific">Sorghum bicolor</name>
    <name type="common">Sorghum</name>
    <name type="synonym">Sorghum vulgare</name>
    <dbReference type="NCBI Taxonomy" id="4558"/>
    <lineage>
        <taxon>Eukaryota</taxon>
        <taxon>Viridiplantae</taxon>
        <taxon>Streptophyta</taxon>
        <taxon>Embryophyta</taxon>
        <taxon>Tracheophyta</taxon>
        <taxon>Spermatophyta</taxon>
        <taxon>Magnoliopsida</taxon>
        <taxon>Liliopsida</taxon>
        <taxon>Poales</taxon>
        <taxon>Poaceae</taxon>
        <taxon>PACMAD clade</taxon>
        <taxon>Panicoideae</taxon>
        <taxon>Andropogonodae</taxon>
        <taxon>Andropogoneae</taxon>
        <taxon>Sorghinae</taxon>
        <taxon>Sorghum</taxon>
    </lineage>
</organism>
<gene>
    <name evidence="1" type="ORF">SORBI_3003G421000</name>
</gene>
<reference evidence="2" key="2">
    <citation type="journal article" date="2018" name="Plant J.">
        <title>The Sorghum bicolor reference genome: improved assembly, gene annotations, a transcriptome atlas, and signatures of genome organization.</title>
        <authorList>
            <person name="McCormick R.F."/>
            <person name="Truong S.K."/>
            <person name="Sreedasyam A."/>
            <person name="Jenkins J."/>
            <person name="Shu S."/>
            <person name="Sims D."/>
            <person name="Kennedy M."/>
            <person name="Amirebrahimi M."/>
            <person name="Weers B.D."/>
            <person name="McKinley B."/>
            <person name="Mattison A."/>
            <person name="Morishige D.T."/>
            <person name="Grimwood J."/>
            <person name="Schmutz J."/>
            <person name="Mullet J.E."/>
        </authorList>
    </citation>
    <scope>NUCLEOTIDE SEQUENCE [LARGE SCALE GENOMIC DNA]</scope>
    <source>
        <strain evidence="2">cv. BTx623</strain>
    </source>
</reference>
<name>A0A1B6Q854_SORBI</name>
<dbReference type="Proteomes" id="UP000000768">
    <property type="component" value="Chromosome 3"/>
</dbReference>
<sequence length="148" mass="16205">MLVHACRHGRPDLIEEAGRRPESDRRCGPALRSRGSGLRGPIPHVAFLTYSPVAFGLRDPVADVSGPGMHGAQNPQPVGPWPTLLFGSGILYFSHLHEDGSWQVLLRTKQSSGNHSQVFRNGKWVVIHQKQPRSSDDSNSAVTWLASP</sequence>
<evidence type="ECO:0000313" key="2">
    <source>
        <dbReference type="Proteomes" id="UP000000768"/>
    </source>
</evidence>
<dbReference type="AlphaFoldDB" id="A0A1B6Q854"/>
<proteinExistence type="predicted"/>
<evidence type="ECO:0000313" key="1">
    <source>
        <dbReference type="EMBL" id="KXG34090.1"/>
    </source>
</evidence>
<dbReference type="InParanoid" id="A0A1B6Q854"/>
<reference evidence="1 2" key="1">
    <citation type="journal article" date="2009" name="Nature">
        <title>The Sorghum bicolor genome and the diversification of grasses.</title>
        <authorList>
            <person name="Paterson A.H."/>
            <person name="Bowers J.E."/>
            <person name="Bruggmann R."/>
            <person name="Dubchak I."/>
            <person name="Grimwood J."/>
            <person name="Gundlach H."/>
            <person name="Haberer G."/>
            <person name="Hellsten U."/>
            <person name="Mitros T."/>
            <person name="Poliakov A."/>
            <person name="Schmutz J."/>
            <person name="Spannagl M."/>
            <person name="Tang H."/>
            <person name="Wang X."/>
            <person name="Wicker T."/>
            <person name="Bharti A.K."/>
            <person name="Chapman J."/>
            <person name="Feltus F.A."/>
            <person name="Gowik U."/>
            <person name="Grigoriev I.V."/>
            <person name="Lyons E."/>
            <person name="Maher C.A."/>
            <person name="Martis M."/>
            <person name="Narechania A."/>
            <person name="Otillar R.P."/>
            <person name="Penning B.W."/>
            <person name="Salamov A.A."/>
            <person name="Wang Y."/>
            <person name="Zhang L."/>
            <person name="Carpita N.C."/>
            <person name="Freeling M."/>
            <person name="Gingle A.R."/>
            <person name="Hash C.T."/>
            <person name="Keller B."/>
            <person name="Klein P."/>
            <person name="Kresovich S."/>
            <person name="McCann M.C."/>
            <person name="Ming R."/>
            <person name="Peterson D.G."/>
            <person name="Mehboob-ur-Rahman"/>
            <person name="Ware D."/>
            <person name="Westhoff P."/>
            <person name="Mayer K.F."/>
            <person name="Messing J."/>
            <person name="Rokhsar D.S."/>
        </authorList>
    </citation>
    <scope>NUCLEOTIDE SEQUENCE [LARGE SCALE GENOMIC DNA]</scope>
    <source>
        <strain evidence="2">cv. BTx623</strain>
    </source>
</reference>
<dbReference type="OMA" id="VTWLASP"/>
<accession>A0A1B6Q854</accession>
<keyword evidence="2" id="KW-1185">Reference proteome</keyword>
<dbReference type="Gramene" id="KXG34090">
    <property type="protein sequence ID" value="KXG34090"/>
    <property type="gene ID" value="SORBI_3003G421000"/>
</dbReference>
<protein>
    <submittedName>
        <fullName evidence="1">Uncharacterized protein</fullName>
    </submittedName>
</protein>
<dbReference type="EMBL" id="CM000762">
    <property type="protein sequence ID" value="KXG34090.1"/>
    <property type="molecule type" value="Genomic_DNA"/>
</dbReference>